<evidence type="ECO:0000313" key="1">
    <source>
        <dbReference type="EMBL" id="KAI0053015.1"/>
    </source>
</evidence>
<gene>
    <name evidence="1" type="ORF">FA95DRAFT_1552905</name>
</gene>
<sequence>MPPRLFRFVTAAARSRTSQQHLCLSRIFSTRARMPLSLETVLDYVDDSEPERQESRRRHKAIKKGKSIPTQPSRSPTPAPGIPAQLNAPSPAPNEVIELSDAEDERAVIKVIERSSTASAVTSKGQVIDISDDASNVSLHSLSGAPAIAIYAASSAPGSPIRTKLLLSALDMSPDLRTKLGHLAYTQDPPRLSRGSSLVSASSSAAESAAEGQPPVKRTRKTKPPLVPDLTAADLALLMVCPSCGISWTTRKTAQNKLTHIRSCARKRGLSQDALQAMLLRELKKAVESNMPESKTPPTVPKLTAPGTFMEDVVNVADPKRKARRKDVQLTVKGLGETRNVILNRARSLLANTDPGPSMPVGPMSLNGQIQTQAFGQSALAQRHGFTRSERLDYAGPSTRSEDNDDAPPATQAFAPSKLRAALGRTSHISVATSSDDDDTHRSISSSREHSPRQALMSPSDRLSFRSPGHRLSTRGLPHQLADEQQDLWTYDGRHRVQDDVGLEWPMEPNHNVYLRSNLPSERGSPVTLSLTQTHCEVAASPKPTLSKPKGKARRMAKKQLGVDDDEAEEADKLDDPALFKRLKQLIIQDNELHLRILRYEPVDFNVFLALAETLNVSSRGLKLKVRAFLDEQAINFFGAELASTRTKRHA</sequence>
<dbReference type="EMBL" id="MU275842">
    <property type="protein sequence ID" value="KAI0053015.1"/>
    <property type="molecule type" value="Genomic_DNA"/>
</dbReference>
<reference evidence="1" key="2">
    <citation type="journal article" date="2022" name="New Phytol.">
        <title>Evolutionary transition to the ectomycorrhizal habit in the genomes of a hyperdiverse lineage of mushroom-forming fungi.</title>
        <authorList>
            <person name="Looney B."/>
            <person name="Miyauchi S."/>
            <person name="Morin E."/>
            <person name="Drula E."/>
            <person name="Courty P.E."/>
            <person name="Kohler A."/>
            <person name="Kuo A."/>
            <person name="LaButti K."/>
            <person name="Pangilinan J."/>
            <person name="Lipzen A."/>
            <person name="Riley R."/>
            <person name="Andreopoulos W."/>
            <person name="He G."/>
            <person name="Johnson J."/>
            <person name="Nolan M."/>
            <person name="Tritt A."/>
            <person name="Barry K.W."/>
            <person name="Grigoriev I.V."/>
            <person name="Nagy L.G."/>
            <person name="Hibbett D."/>
            <person name="Henrissat B."/>
            <person name="Matheny P.B."/>
            <person name="Labbe J."/>
            <person name="Martin F.M."/>
        </authorList>
    </citation>
    <scope>NUCLEOTIDE SEQUENCE</scope>
    <source>
        <strain evidence="1">FP105234-sp</strain>
    </source>
</reference>
<reference evidence="1" key="1">
    <citation type="submission" date="2021-02" db="EMBL/GenBank/DDBJ databases">
        <authorList>
            <consortium name="DOE Joint Genome Institute"/>
            <person name="Ahrendt S."/>
            <person name="Looney B.P."/>
            <person name="Miyauchi S."/>
            <person name="Morin E."/>
            <person name="Drula E."/>
            <person name="Courty P.E."/>
            <person name="Chicoki N."/>
            <person name="Fauchery L."/>
            <person name="Kohler A."/>
            <person name="Kuo A."/>
            <person name="Labutti K."/>
            <person name="Pangilinan J."/>
            <person name="Lipzen A."/>
            <person name="Riley R."/>
            <person name="Andreopoulos W."/>
            <person name="He G."/>
            <person name="Johnson J."/>
            <person name="Barry K.W."/>
            <person name="Grigoriev I.V."/>
            <person name="Nagy L."/>
            <person name="Hibbett D."/>
            <person name="Henrissat B."/>
            <person name="Matheny P.B."/>
            <person name="Labbe J."/>
            <person name="Martin F."/>
        </authorList>
    </citation>
    <scope>NUCLEOTIDE SEQUENCE</scope>
    <source>
        <strain evidence="1">FP105234-sp</strain>
    </source>
</reference>
<accession>A0ACB8S9D7</accession>
<feature type="non-terminal residue" evidence="1">
    <location>
        <position position="1"/>
    </location>
</feature>
<organism evidence="1 2">
    <name type="scientific">Auriscalpium vulgare</name>
    <dbReference type="NCBI Taxonomy" id="40419"/>
    <lineage>
        <taxon>Eukaryota</taxon>
        <taxon>Fungi</taxon>
        <taxon>Dikarya</taxon>
        <taxon>Basidiomycota</taxon>
        <taxon>Agaricomycotina</taxon>
        <taxon>Agaricomycetes</taxon>
        <taxon>Russulales</taxon>
        <taxon>Auriscalpiaceae</taxon>
        <taxon>Auriscalpium</taxon>
    </lineage>
</organism>
<dbReference type="Proteomes" id="UP000814033">
    <property type="component" value="Unassembled WGS sequence"/>
</dbReference>
<evidence type="ECO:0000313" key="2">
    <source>
        <dbReference type="Proteomes" id="UP000814033"/>
    </source>
</evidence>
<keyword evidence="2" id="KW-1185">Reference proteome</keyword>
<proteinExistence type="predicted"/>
<comment type="caution">
    <text evidence="1">The sequence shown here is derived from an EMBL/GenBank/DDBJ whole genome shotgun (WGS) entry which is preliminary data.</text>
</comment>
<protein>
    <submittedName>
        <fullName evidence="1">Uncharacterized protein</fullName>
    </submittedName>
</protein>
<name>A0ACB8S9D7_9AGAM</name>